<keyword evidence="1" id="KW-1133">Transmembrane helix</keyword>
<evidence type="ECO:0000256" key="1">
    <source>
        <dbReference type="SAM" id="Phobius"/>
    </source>
</evidence>
<reference evidence="3" key="1">
    <citation type="submission" date="2021-03" db="EMBL/GenBank/DDBJ databases">
        <title>Antimicrobial resistance genes in bacteria isolated from Japanese honey, and their potential for conferring macrolide and lincosamide resistance in the American foulbrood pathogen Paenibacillus larvae.</title>
        <authorList>
            <person name="Okamoto M."/>
            <person name="Kumagai M."/>
            <person name="Kanamori H."/>
            <person name="Takamatsu D."/>
        </authorList>
    </citation>
    <scope>NUCLEOTIDE SEQUENCE</scope>
    <source>
        <strain evidence="3">J40TS1</strain>
    </source>
</reference>
<evidence type="ECO:0000313" key="3">
    <source>
        <dbReference type="EMBL" id="GIP17700.1"/>
    </source>
</evidence>
<name>A0A919YQA4_9BACL</name>
<evidence type="ECO:0000259" key="2">
    <source>
        <dbReference type="Pfam" id="PF26225"/>
    </source>
</evidence>
<feature type="transmembrane region" description="Helical" evidence="1">
    <location>
        <begin position="104"/>
        <end position="127"/>
    </location>
</feature>
<feature type="transmembrane region" description="Helical" evidence="1">
    <location>
        <begin position="40"/>
        <end position="64"/>
    </location>
</feature>
<feature type="domain" description="DUF8051" evidence="2">
    <location>
        <begin position="7"/>
        <end position="123"/>
    </location>
</feature>
<dbReference type="RefSeq" id="WP_213517297.1">
    <property type="nucleotide sequence ID" value="NZ_BOSE01000006.1"/>
</dbReference>
<dbReference type="AlphaFoldDB" id="A0A919YQA4"/>
<accession>A0A919YQA4</accession>
<feature type="transmembrane region" description="Helical" evidence="1">
    <location>
        <begin position="6"/>
        <end position="28"/>
    </location>
</feature>
<dbReference type="Pfam" id="PF26225">
    <property type="entry name" value="DUF8051"/>
    <property type="match status" value="1"/>
</dbReference>
<dbReference type="Proteomes" id="UP000683139">
    <property type="component" value="Unassembled WGS sequence"/>
</dbReference>
<organism evidence="3 4">
    <name type="scientific">Paenibacillus montaniterrae</name>
    <dbReference type="NCBI Taxonomy" id="429341"/>
    <lineage>
        <taxon>Bacteria</taxon>
        <taxon>Bacillati</taxon>
        <taxon>Bacillota</taxon>
        <taxon>Bacilli</taxon>
        <taxon>Bacillales</taxon>
        <taxon>Paenibacillaceae</taxon>
        <taxon>Paenibacillus</taxon>
    </lineage>
</organism>
<sequence length="128" mass="14222">MQELMIIASILLFLNATLLTVLVPGGPIENRDFSHLRGGLFWGFNLFLILLGITSYITCYFLLISHDQSVLMAQVIAVLYFLVYALDLAGVFPKSPTKMSRSLMLMELINASMALFLFVVATAIHHIG</sequence>
<dbReference type="InterPro" id="IPR058364">
    <property type="entry name" value="DUF8051"/>
</dbReference>
<keyword evidence="1" id="KW-0812">Transmembrane</keyword>
<keyword evidence="4" id="KW-1185">Reference proteome</keyword>
<protein>
    <recommendedName>
        <fullName evidence="2">DUF8051 domain-containing protein</fullName>
    </recommendedName>
</protein>
<dbReference type="EMBL" id="BOSE01000006">
    <property type="protein sequence ID" value="GIP17700.1"/>
    <property type="molecule type" value="Genomic_DNA"/>
</dbReference>
<proteinExistence type="predicted"/>
<evidence type="ECO:0000313" key="4">
    <source>
        <dbReference type="Proteomes" id="UP000683139"/>
    </source>
</evidence>
<gene>
    <name evidence="3" type="ORF">J40TS1_33420</name>
</gene>
<keyword evidence="1" id="KW-0472">Membrane</keyword>
<comment type="caution">
    <text evidence="3">The sequence shown here is derived from an EMBL/GenBank/DDBJ whole genome shotgun (WGS) entry which is preliminary data.</text>
</comment>
<feature type="transmembrane region" description="Helical" evidence="1">
    <location>
        <begin position="70"/>
        <end position="92"/>
    </location>
</feature>